<keyword evidence="9" id="KW-0560">Oxidoreductase</keyword>
<dbReference type="EC" id="1.3.1.71" evidence="16"/>
<comment type="similarity">
    <text evidence="2">Belongs to the ERG4/ERG24 family.</text>
</comment>
<keyword evidence="14" id="KW-0753">Steroid metabolism</keyword>
<organism evidence="19">
    <name type="scientific">Rhodosorus marinus</name>
    <dbReference type="NCBI Taxonomy" id="101924"/>
    <lineage>
        <taxon>Eukaryota</taxon>
        <taxon>Rhodophyta</taxon>
        <taxon>Stylonematophyceae</taxon>
        <taxon>Stylonematales</taxon>
        <taxon>Stylonemataceae</taxon>
        <taxon>Rhodosorus</taxon>
    </lineage>
</organism>
<evidence type="ECO:0000313" key="19">
    <source>
        <dbReference type="EMBL" id="CAD8397474.1"/>
    </source>
</evidence>
<dbReference type="AlphaFoldDB" id="A0A7S0G5V2"/>
<feature type="transmembrane region" description="Helical" evidence="18">
    <location>
        <begin position="145"/>
        <end position="167"/>
    </location>
</feature>
<dbReference type="GO" id="GO:0005789">
    <property type="term" value="C:endoplasmic reticulum membrane"/>
    <property type="evidence" value="ECO:0007669"/>
    <property type="project" value="UniProtKB-SubCell"/>
</dbReference>
<dbReference type="GO" id="GO:0006696">
    <property type="term" value="P:ergosterol biosynthetic process"/>
    <property type="evidence" value="ECO:0007669"/>
    <property type="project" value="TreeGrafter"/>
</dbReference>
<accession>A0A7S0G5V2</accession>
<evidence type="ECO:0000256" key="11">
    <source>
        <dbReference type="ARBA" id="ARBA00023098"/>
    </source>
</evidence>
<keyword evidence="5" id="KW-0256">Endoplasmic reticulum</keyword>
<evidence type="ECO:0000256" key="15">
    <source>
        <dbReference type="ARBA" id="ARBA00029435"/>
    </source>
</evidence>
<dbReference type="Gene3D" id="1.20.120.1630">
    <property type="match status" value="1"/>
</dbReference>
<feature type="transmembrane region" description="Helical" evidence="18">
    <location>
        <begin position="109"/>
        <end position="133"/>
    </location>
</feature>
<dbReference type="GO" id="GO:0000246">
    <property type="term" value="F:Delta24(24-1) sterol reductase activity"/>
    <property type="evidence" value="ECO:0007669"/>
    <property type="project" value="UniProtKB-EC"/>
</dbReference>
<evidence type="ECO:0000256" key="16">
    <source>
        <dbReference type="ARBA" id="ARBA00038892"/>
    </source>
</evidence>
<keyword evidence="11" id="KW-0443">Lipid metabolism</keyword>
<feature type="transmembrane region" description="Helical" evidence="18">
    <location>
        <begin position="297"/>
        <end position="313"/>
    </location>
</feature>
<comment type="subcellular location">
    <subcellularLocation>
        <location evidence="1">Endoplasmic reticulum membrane</location>
        <topology evidence="1">Multi-pass membrane protein</topology>
    </subcellularLocation>
</comment>
<dbReference type="EMBL" id="HBEK01013621">
    <property type="protein sequence ID" value="CAD8397474.1"/>
    <property type="molecule type" value="Transcribed_RNA"/>
</dbReference>
<keyword evidence="7" id="KW-0752">Steroid biosynthesis</keyword>
<name>A0A7S0G5V2_9RHOD</name>
<gene>
    <name evidence="19" type="ORF">RMAR0315_LOCUS7463</name>
</gene>
<feature type="transmembrane region" description="Helical" evidence="18">
    <location>
        <begin position="263"/>
        <end position="285"/>
    </location>
</feature>
<dbReference type="Pfam" id="PF01222">
    <property type="entry name" value="ERG4_ERG24"/>
    <property type="match status" value="1"/>
</dbReference>
<dbReference type="PROSITE" id="PS01018">
    <property type="entry name" value="STEROL_REDUCT_2"/>
    <property type="match status" value="1"/>
</dbReference>
<evidence type="ECO:0000256" key="12">
    <source>
        <dbReference type="ARBA" id="ARBA00023136"/>
    </source>
</evidence>
<evidence type="ECO:0000256" key="7">
    <source>
        <dbReference type="ARBA" id="ARBA00022955"/>
    </source>
</evidence>
<evidence type="ECO:0000256" key="9">
    <source>
        <dbReference type="ARBA" id="ARBA00023002"/>
    </source>
</evidence>
<evidence type="ECO:0000256" key="1">
    <source>
        <dbReference type="ARBA" id="ARBA00004477"/>
    </source>
</evidence>
<feature type="transmembrane region" description="Helical" evidence="18">
    <location>
        <begin position="20"/>
        <end position="40"/>
    </location>
</feature>
<protein>
    <recommendedName>
        <fullName evidence="16">Delta(24(24(1)))-sterol reductase</fullName>
        <ecNumber evidence="16">1.3.1.71</ecNumber>
    </recommendedName>
</protein>
<evidence type="ECO:0000256" key="2">
    <source>
        <dbReference type="ARBA" id="ARBA00005402"/>
    </source>
</evidence>
<dbReference type="InterPro" id="IPR001171">
    <property type="entry name" value="ERG24_DHCR-like"/>
</dbReference>
<sequence length="440" mass="50639">MVANGKDAKGGDEDVPVEFGGPWGMLAIMVISHVIPYYLWMCVRFNAGALIMPSYDILVLLKEHAFPTLPAFQIYIGFLLHQALLAVTMPGMRIEGLPVPSEGNKKLTYVCNGVSSWYATLLTAAILHYTGVFPLSTVIDRFGEILTVTIITSNVTSVLAYFSAIWLGKAHRMTGNALMDFFMGAWLNPRIGTFDLKFWGETRVAWITLFLLTASCAVRQYEQLGYMTGGMWFICTAQWLYSNAVMKGEECIPSTWDIFYEKWGWMLIYWNFAGVPFVYCMPSFYMYQQGPVEMPRFMLVGLFLALFGAYYVWDTSQSQRTRFRMQQVGAYKPRFTFPQLPWGTLKDPKYLTTETGSKLLINGWWKYARKIHYTADIIMASTWALCCGFGSFVPYFYPIFFFGMIVHRYHRDQERCKAKYGKDWDRYEKIVPYVFLPGII</sequence>
<evidence type="ECO:0000256" key="18">
    <source>
        <dbReference type="SAM" id="Phobius"/>
    </source>
</evidence>
<keyword evidence="4 18" id="KW-0812">Transmembrane</keyword>
<evidence type="ECO:0000256" key="3">
    <source>
        <dbReference type="ARBA" id="ARBA00022516"/>
    </source>
</evidence>
<comment type="catalytic activity">
    <reaction evidence="17">
        <text>ergosterol + NADP(+) = ergosta-5,7,22,24(28)-tetraen-3beta-ol + NADPH + H(+)</text>
        <dbReference type="Rhea" id="RHEA:18501"/>
        <dbReference type="ChEBI" id="CHEBI:15378"/>
        <dbReference type="ChEBI" id="CHEBI:16933"/>
        <dbReference type="ChEBI" id="CHEBI:18249"/>
        <dbReference type="ChEBI" id="CHEBI:57783"/>
        <dbReference type="ChEBI" id="CHEBI:58349"/>
        <dbReference type="EC" id="1.3.1.71"/>
    </reaction>
    <physiologicalReaction direction="right-to-left" evidence="17">
        <dbReference type="Rhea" id="RHEA:18503"/>
    </physiologicalReaction>
</comment>
<keyword evidence="12 18" id="KW-0472">Membrane</keyword>
<evidence type="ECO:0000256" key="8">
    <source>
        <dbReference type="ARBA" id="ARBA00022989"/>
    </source>
</evidence>
<evidence type="ECO:0000256" key="14">
    <source>
        <dbReference type="ARBA" id="ARBA00023221"/>
    </source>
</evidence>
<keyword evidence="8 18" id="KW-1133">Transmembrane helix</keyword>
<evidence type="ECO:0000256" key="17">
    <source>
        <dbReference type="ARBA" id="ARBA00048918"/>
    </source>
</evidence>
<reference evidence="19" key="1">
    <citation type="submission" date="2021-01" db="EMBL/GenBank/DDBJ databases">
        <authorList>
            <person name="Corre E."/>
            <person name="Pelletier E."/>
            <person name="Niang G."/>
            <person name="Scheremetjew M."/>
            <person name="Finn R."/>
            <person name="Kale V."/>
            <person name="Holt S."/>
            <person name="Cochrane G."/>
            <person name="Meng A."/>
            <person name="Brown T."/>
            <person name="Cohen L."/>
        </authorList>
    </citation>
    <scope>NUCLEOTIDE SEQUENCE</scope>
    <source>
        <strain evidence="19">UTEX LB 2760</strain>
    </source>
</reference>
<evidence type="ECO:0000256" key="13">
    <source>
        <dbReference type="ARBA" id="ARBA00023166"/>
    </source>
</evidence>
<keyword evidence="13" id="KW-1207">Sterol metabolism</keyword>
<evidence type="ECO:0000256" key="4">
    <source>
        <dbReference type="ARBA" id="ARBA00022692"/>
    </source>
</evidence>
<dbReference type="PANTHER" id="PTHR21257:SF31">
    <property type="entry name" value="DELTA(24(24(1)))-STEROL REDUCTASE ERG4"/>
    <property type="match status" value="1"/>
</dbReference>
<keyword evidence="6" id="KW-0521">NADP</keyword>
<feature type="transmembrane region" description="Helical" evidence="18">
    <location>
        <begin position="382"/>
        <end position="405"/>
    </location>
</feature>
<keyword evidence="3" id="KW-0444">Lipid biosynthesis</keyword>
<evidence type="ECO:0000256" key="6">
    <source>
        <dbReference type="ARBA" id="ARBA00022857"/>
    </source>
</evidence>
<keyword evidence="10" id="KW-0756">Sterol biosynthesis</keyword>
<evidence type="ECO:0000256" key="10">
    <source>
        <dbReference type="ARBA" id="ARBA00023011"/>
    </source>
</evidence>
<dbReference type="InterPro" id="IPR018083">
    <property type="entry name" value="Sterol_reductase_CS"/>
</dbReference>
<dbReference type="PANTHER" id="PTHR21257">
    <property type="entry name" value="DELTA(14)-STEROL REDUCTASE"/>
    <property type="match status" value="1"/>
</dbReference>
<dbReference type="FunFam" id="1.20.120.1630:FF:000003">
    <property type="entry name" value="C-24(28) sterol reductase"/>
    <property type="match status" value="1"/>
</dbReference>
<proteinExistence type="inferred from homology"/>
<comment type="pathway">
    <text evidence="15">Steroid metabolism; ergosterol biosynthesis.</text>
</comment>
<evidence type="ECO:0000256" key="5">
    <source>
        <dbReference type="ARBA" id="ARBA00022824"/>
    </source>
</evidence>